<dbReference type="PANTHER" id="PTHR31627:SF42">
    <property type="entry name" value="G_PROTEIN_RECEP_F1_2 DOMAIN-CONTAINING PROTEIN-RELATED"/>
    <property type="match status" value="1"/>
</dbReference>
<dbReference type="InterPro" id="IPR019426">
    <property type="entry name" value="7TM_GPCR_serpentine_rcpt_Srv"/>
</dbReference>
<reference evidence="3" key="2">
    <citation type="submission" date="2015-08" db="UniProtKB">
        <authorList>
            <consortium name="WormBaseParasite"/>
        </authorList>
    </citation>
    <scope>IDENTIFICATION</scope>
</reference>
<feature type="transmembrane region" description="Helical" evidence="1">
    <location>
        <begin position="296"/>
        <end position="320"/>
    </location>
</feature>
<evidence type="ECO:0000256" key="1">
    <source>
        <dbReference type="SAM" id="Phobius"/>
    </source>
</evidence>
<dbReference type="PANTHER" id="PTHR31627">
    <property type="entry name" value="SERPENTINE RECEPTOR CLASS GAMMA-RELATED"/>
    <property type="match status" value="1"/>
</dbReference>
<feature type="transmembrane region" description="Helical" evidence="1">
    <location>
        <begin position="29"/>
        <end position="51"/>
    </location>
</feature>
<organism evidence="2 3">
    <name type="scientific">Strongyloides venezuelensis</name>
    <name type="common">Threadworm</name>
    <dbReference type="NCBI Taxonomy" id="75913"/>
    <lineage>
        <taxon>Eukaryota</taxon>
        <taxon>Metazoa</taxon>
        <taxon>Ecdysozoa</taxon>
        <taxon>Nematoda</taxon>
        <taxon>Chromadorea</taxon>
        <taxon>Rhabditida</taxon>
        <taxon>Tylenchina</taxon>
        <taxon>Panagrolaimomorpha</taxon>
        <taxon>Strongyloidoidea</taxon>
        <taxon>Strongyloididae</taxon>
        <taxon>Strongyloides</taxon>
    </lineage>
</organism>
<protein>
    <submittedName>
        <fullName evidence="3">G_PROTEIN_RECEP_F1_2 domain-containing protein</fullName>
    </submittedName>
</protein>
<sequence length="370" mass="43805">MNNSNPELLIDKIGRYLPFVYPTLDIYELSFIFFLAFLSHILHAAIAITIIRSWKTSNFLNSPYFKVVVVGSFTDIIDNIILLLYLFTTEVDIVAKYLKENGNAVHLVILTVVYTLSKWTYIIQDMNFLFIAIIRFLSVFYPNSYYQFIERNYIYFQVSVVIYSSIVPLISKIYCRLPYDYNYSKQMYYTGDKRGEFNCRYPFGYTEKEYHFIYIALVHSVVVISMILTLIIKYKIKKLNETSNEFSVNPIKNSNKEKRMTRYVIILGIMQLIRLIQDQFYYIDIKINGYDESIKYIILGFRPFVNVLWMFVNAVSIIFISKNLRDSVFKNLKLDTPYRKLFMENVVTPISYNLNNIQNMNRGTKTRTVI</sequence>
<reference evidence="2" key="1">
    <citation type="submission" date="2014-07" db="EMBL/GenBank/DDBJ databases">
        <authorList>
            <person name="Martin A.A"/>
            <person name="De Silva N."/>
        </authorList>
    </citation>
    <scope>NUCLEOTIDE SEQUENCE</scope>
</reference>
<proteinExistence type="predicted"/>
<evidence type="ECO:0000313" key="2">
    <source>
        <dbReference type="Proteomes" id="UP000035680"/>
    </source>
</evidence>
<dbReference type="Proteomes" id="UP000035680">
    <property type="component" value="Unassembled WGS sequence"/>
</dbReference>
<feature type="transmembrane region" description="Helical" evidence="1">
    <location>
        <begin position="63"/>
        <end position="87"/>
    </location>
</feature>
<evidence type="ECO:0000313" key="3">
    <source>
        <dbReference type="WBParaSite" id="SVE_0329300.1"/>
    </source>
</evidence>
<name>A0A0K0F3B0_STRVS</name>
<dbReference type="Pfam" id="PF10323">
    <property type="entry name" value="7TM_GPCR_Srv"/>
    <property type="match status" value="1"/>
</dbReference>
<dbReference type="AlphaFoldDB" id="A0A0K0F3B0"/>
<keyword evidence="1" id="KW-0812">Transmembrane</keyword>
<accession>A0A0K0F3B0</accession>
<dbReference type="WBParaSite" id="SVE_0329300.1">
    <property type="protein sequence ID" value="SVE_0329300.1"/>
    <property type="gene ID" value="SVE_0329300"/>
</dbReference>
<keyword evidence="1" id="KW-1133">Transmembrane helix</keyword>
<feature type="transmembrane region" description="Helical" evidence="1">
    <location>
        <begin position="260"/>
        <end position="276"/>
    </location>
</feature>
<dbReference type="InterPro" id="IPR051119">
    <property type="entry name" value="Nematode_SR-like"/>
</dbReference>
<feature type="transmembrane region" description="Helical" evidence="1">
    <location>
        <begin position="212"/>
        <end position="232"/>
    </location>
</feature>
<dbReference type="Gene3D" id="1.20.1070.10">
    <property type="entry name" value="Rhodopsin 7-helix transmembrane proteins"/>
    <property type="match status" value="1"/>
</dbReference>
<keyword evidence="1" id="KW-0472">Membrane</keyword>
<feature type="transmembrane region" description="Helical" evidence="1">
    <location>
        <begin position="153"/>
        <end position="174"/>
    </location>
</feature>
<keyword evidence="2" id="KW-1185">Reference proteome</keyword>
<feature type="transmembrane region" description="Helical" evidence="1">
    <location>
        <begin position="121"/>
        <end position="141"/>
    </location>
</feature>